<protein>
    <submittedName>
        <fullName evidence="1">DUF4249 family protein</fullName>
    </submittedName>
</protein>
<reference evidence="1 2" key="1">
    <citation type="submission" date="2019-05" db="EMBL/GenBank/DDBJ databases">
        <title>Genome sequencing of F202Z8.</title>
        <authorList>
            <person name="Kwon Y.M."/>
        </authorList>
    </citation>
    <scope>NUCLEOTIDE SEQUENCE [LARGE SCALE GENOMIC DNA]</scope>
    <source>
        <strain evidence="1 2">F202Z8</strain>
    </source>
</reference>
<gene>
    <name evidence="1" type="ORF">FGM00_09310</name>
</gene>
<sequence length="297" mass="32817">MRKLCFMILAVGVLLGCEDVIDVDVPIDDPRLTIDALFRIDAAQSLQTVRVNAGITSGFFDELQAADLEEIALINLDYEPTDANDSSILQLSEVAPGVYEGTKNTVFFSEGELRLFIRHQGQRYLASTAFVPTTDIDELVQGEDNLFGGDETEIIVSFIDTPDRMDYYLFDLDFNEYLVTEDVFYPGQRFEFSYFYDDAVTPGMDLDISILGVDMQFYNYMNQVIAQADGGSAGPFQTPSATVRGNIINVTDANIATIEDAAAVENIGSLEGIDSTDNFALGYFAISQTFTRSITVE</sequence>
<evidence type="ECO:0000313" key="1">
    <source>
        <dbReference type="EMBL" id="QCX00298.1"/>
    </source>
</evidence>
<dbReference type="AlphaFoldDB" id="A0A5B7STI7"/>
<evidence type="ECO:0000313" key="2">
    <source>
        <dbReference type="Proteomes" id="UP000310017"/>
    </source>
</evidence>
<dbReference type="EMBL" id="CP040710">
    <property type="protein sequence ID" value="QCX00298.1"/>
    <property type="molecule type" value="Genomic_DNA"/>
</dbReference>
<dbReference type="Proteomes" id="UP000310017">
    <property type="component" value="Chromosome"/>
</dbReference>
<name>A0A5B7STI7_9FLAO</name>
<organism evidence="1 2">
    <name type="scientific">Aggregatimonas sangjinii</name>
    <dbReference type="NCBI Taxonomy" id="2583587"/>
    <lineage>
        <taxon>Bacteria</taxon>
        <taxon>Pseudomonadati</taxon>
        <taxon>Bacteroidota</taxon>
        <taxon>Flavobacteriia</taxon>
        <taxon>Flavobacteriales</taxon>
        <taxon>Flavobacteriaceae</taxon>
        <taxon>Aggregatimonas</taxon>
    </lineage>
</organism>
<dbReference type="OrthoDB" id="1430047at2"/>
<dbReference type="KEGG" id="asag:FGM00_09310"/>
<keyword evidence="2" id="KW-1185">Reference proteome</keyword>
<proteinExistence type="predicted"/>
<accession>A0A5B7STI7</accession>
<dbReference type="PROSITE" id="PS51257">
    <property type="entry name" value="PROKAR_LIPOPROTEIN"/>
    <property type="match status" value="1"/>
</dbReference>
<dbReference type="RefSeq" id="WP_138852644.1">
    <property type="nucleotide sequence ID" value="NZ_CP040710.1"/>
</dbReference>